<feature type="binding site" evidence="6">
    <location>
        <begin position="130"/>
        <end position="131"/>
    </location>
    <ligand>
        <name>S-adenosyl-L-methionine</name>
        <dbReference type="ChEBI" id="CHEBI:59789"/>
    </ligand>
</feature>
<keyword evidence="5 6" id="KW-0949">S-adenosyl-L-methionine</keyword>
<sequence length="211" mass="23007">MTVVKDARERLVSGSGALGLHLAPESIDRLLQYRDLMVRWNRIHNLTAIRDPEAMLTHHLLDSLAISPYVSGARVLDVGSGAGLPGIPLAVTQPQRQFVLLDASAKRVSFLRQTVVELKLHNVEAVHARIERYRPTAPFATVTSRAFAALRDFVASAQPLLAPGGHLLAMKGRCPDEELQALPVGIRVHAVIGLKVPGLDAQRHLIDLVRA</sequence>
<organism evidence="7 8">
    <name type="scientific">Acidihalobacter ferrooxydans</name>
    <dbReference type="NCBI Taxonomy" id="1765967"/>
    <lineage>
        <taxon>Bacteria</taxon>
        <taxon>Pseudomonadati</taxon>
        <taxon>Pseudomonadota</taxon>
        <taxon>Gammaproteobacteria</taxon>
        <taxon>Chromatiales</taxon>
        <taxon>Ectothiorhodospiraceae</taxon>
        <taxon>Acidihalobacter</taxon>
    </lineage>
</organism>
<feature type="binding site" evidence="6">
    <location>
        <position position="79"/>
    </location>
    <ligand>
        <name>S-adenosyl-L-methionine</name>
        <dbReference type="ChEBI" id="CHEBI:59789"/>
    </ligand>
</feature>
<gene>
    <name evidence="6" type="primary">rsmG</name>
    <name evidence="7" type="ORF">BW247_16130</name>
</gene>
<dbReference type="SUPFAM" id="SSF53335">
    <property type="entry name" value="S-adenosyl-L-methionine-dependent methyltransferases"/>
    <property type="match status" value="1"/>
</dbReference>
<dbReference type="Proteomes" id="UP000243807">
    <property type="component" value="Chromosome"/>
</dbReference>
<evidence type="ECO:0000256" key="1">
    <source>
        <dbReference type="ARBA" id="ARBA00022490"/>
    </source>
</evidence>
<reference evidence="7 8" key="1">
    <citation type="submission" date="2017-01" db="EMBL/GenBank/DDBJ databases">
        <title>Draft sequence of Acidihalobacter ferrooxidans strain DSM 14175 (strain V8).</title>
        <authorList>
            <person name="Khaleque H.N."/>
            <person name="Ramsay J.P."/>
            <person name="Murphy R.J.T."/>
            <person name="Kaksonen A.H."/>
            <person name="Boxall N.J."/>
            <person name="Watkin E.L.J."/>
        </authorList>
    </citation>
    <scope>NUCLEOTIDE SEQUENCE [LARGE SCALE GENOMIC DNA]</scope>
    <source>
        <strain evidence="7 8">V8</strain>
    </source>
</reference>
<dbReference type="NCBIfam" id="TIGR00138">
    <property type="entry name" value="rsmG_gidB"/>
    <property type="match status" value="1"/>
</dbReference>
<comment type="subcellular location">
    <subcellularLocation>
        <location evidence="6">Cytoplasm</location>
    </subcellularLocation>
</comment>
<evidence type="ECO:0000313" key="8">
    <source>
        <dbReference type="Proteomes" id="UP000243807"/>
    </source>
</evidence>
<dbReference type="InterPro" id="IPR029063">
    <property type="entry name" value="SAM-dependent_MTases_sf"/>
</dbReference>
<dbReference type="Pfam" id="PF02527">
    <property type="entry name" value="GidB"/>
    <property type="match status" value="1"/>
</dbReference>
<comment type="function">
    <text evidence="6">Specifically methylates the N7 position of guanine in position 527 of 16S rRNA.</text>
</comment>
<dbReference type="EMBL" id="CP019434">
    <property type="protein sequence ID" value="APZ44430.1"/>
    <property type="molecule type" value="Genomic_DNA"/>
</dbReference>
<feature type="binding site" evidence="6">
    <location>
        <begin position="102"/>
        <end position="104"/>
    </location>
    <ligand>
        <name>S-adenosyl-L-methionine</name>
        <dbReference type="ChEBI" id="CHEBI:59789"/>
    </ligand>
</feature>
<protein>
    <recommendedName>
        <fullName evidence="6">Ribosomal RNA small subunit methyltransferase G</fullName>
        <ecNumber evidence="6">2.1.1.170</ecNumber>
    </recommendedName>
    <alternativeName>
        <fullName evidence="6">16S rRNA 7-methylguanosine methyltransferase</fullName>
        <shortName evidence="6">16S rRNA m7G methyltransferase</shortName>
    </alternativeName>
</protein>
<dbReference type="STRING" id="1765967.BW247_16130"/>
<evidence type="ECO:0000256" key="4">
    <source>
        <dbReference type="ARBA" id="ARBA00022679"/>
    </source>
</evidence>
<evidence type="ECO:0000256" key="3">
    <source>
        <dbReference type="ARBA" id="ARBA00022603"/>
    </source>
</evidence>
<dbReference type="HAMAP" id="MF_00074">
    <property type="entry name" value="16SrRNA_methyltr_G"/>
    <property type="match status" value="1"/>
</dbReference>
<dbReference type="GO" id="GO:0070043">
    <property type="term" value="F:rRNA (guanine-N7-)-methyltransferase activity"/>
    <property type="evidence" value="ECO:0007669"/>
    <property type="project" value="UniProtKB-UniRule"/>
</dbReference>
<comment type="similarity">
    <text evidence="6">Belongs to the methyltransferase superfamily. RNA methyltransferase RsmG family.</text>
</comment>
<proteinExistence type="inferred from homology"/>
<dbReference type="PANTHER" id="PTHR31760">
    <property type="entry name" value="S-ADENOSYL-L-METHIONINE-DEPENDENT METHYLTRANSFERASES SUPERFAMILY PROTEIN"/>
    <property type="match status" value="1"/>
</dbReference>
<dbReference type="PIRSF" id="PIRSF003078">
    <property type="entry name" value="GidB"/>
    <property type="match status" value="1"/>
</dbReference>
<name>A0A1P8UKS0_9GAMM</name>
<dbReference type="InterPro" id="IPR003682">
    <property type="entry name" value="rRNA_ssu_MeTfrase_G"/>
</dbReference>
<feature type="binding site" evidence="6">
    <location>
        <position position="145"/>
    </location>
    <ligand>
        <name>S-adenosyl-L-methionine</name>
        <dbReference type="ChEBI" id="CHEBI:59789"/>
    </ligand>
</feature>
<keyword evidence="1 6" id="KW-0963">Cytoplasm</keyword>
<accession>A0A1P8UKS0</accession>
<dbReference type="Gene3D" id="3.40.50.150">
    <property type="entry name" value="Vaccinia Virus protein VP39"/>
    <property type="match status" value="1"/>
</dbReference>
<keyword evidence="8" id="KW-1185">Reference proteome</keyword>
<keyword evidence="3 6" id="KW-0489">Methyltransferase</keyword>
<evidence type="ECO:0000256" key="2">
    <source>
        <dbReference type="ARBA" id="ARBA00022552"/>
    </source>
</evidence>
<feature type="binding site" evidence="6">
    <location>
        <position position="84"/>
    </location>
    <ligand>
        <name>S-adenosyl-L-methionine</name>
        <dbReference type="ChEBI" id="CHEBI:59789"/>
    </ligand>
</feature>
<dbReference type="EC" id="2.1.1.170" evidence="6"/>
<evidence type="ECO:0000256" key="6">
    <source>
        <dbReference type="HAMAP-Rule" id="MF_00074"/>
    </source>
</evidence>
<evidence type="ECO:0000256" key="5">
    <source>
        <dbReference type="ARBA" id="ARBA00022691"/>
    </source>
</evidence>
<evidence type="ECO:0000313" key="7">
    <source>
        <dbReference type="EMBL" id="APZ44430.1"/>
    </source>
</evidence>
<dbReference type="GO" id="GO:0005829">
    <property type="term" value="C:cytosol"/>
    <property type="evidence" value="ECO:0007669"/>
    <property type="project" value="TreeGrafter"/>
</dbReference>
<dbReference type="CDD" id="cd02440">
    <property type="entry name" value="AdoMet_MTases"/>
    <property type="match status" value="1"/>
</dbReference>
<comment type="catalytic activity">
    <reaction evidence="6">
        <text>guanosine(527) in 16S rRNA + S-adenosyl-L-methionine = N(7)-methylguanosine(527) in 16S rRNA + S-adenosyl-L-homocysteine</text>
        <dbReference type="Rhea" id="RHEA:42732"/>
        <dbReference type="Rhea" id="RHEA-COMP:10209"/>
        <dbReference type="Rhea" id="RHEA-COMP:10210"/>
        <dbReference type="ChEBI" id="CHEBI:57856"/>
        <dbReference type="ChEBI" id="CHEBI:59789"/>
        <dbReference type="ChEBI" id="CHEBI:74269"/>
        <dbReference type="ChEBI" id="CHEBI:74480"/>
        <dbReference type="EC" id="2.1.1.170"/>
    </reaction>
</comment>
<keyword evidence="4 6" id="KW-0808">Transferase</keyword>
<dbReference type="PANTHER" id="PTHR31760:SF0">
    <property type="entry name" value="S-ADENOSYL-L-METHIONINE-DEPENDENT METHYLTRANSFERASES SUPERFAMILY PROTEIN"/>
    <property type="match status" value="1"/>
</dbReference>
<dbReference type="AlphaFoldDB" id="A0A1P8UKS0"/>
<keyword evidence="2 6" id="KW-0698">rRNA processing</keyword>
<dbReference type="KEGG" id="afy:BW247_16130"/>